<dbReference type="GO" id="GO:0005634">
    <property type="term" value="C:nucleus"/>
    <property type="evidence" value="ECO:0007669"/>
    <property type="project" value="TreeGrafter"/>
</dbReference>
<dbReference type="PANTHER" id="PTHR43986">
    <property type="entry name" value="ELONGATION FACTOR 1-GAMMA"/>
    <property type="match status" value="1"/>
</dbReference>
<dbReference type="Gene3D" id="3.40.30.10">
    <property type="entry name" value="Glutaredoxin"/>
    <property type="match status" value="1"/>
</dbReference>
<dbReference type="Pfam" id="PF02798">
    <property type="entry name" value="GST_N"/>
    <property type="match status" value="1"/>
</dbReference>
<comment type="similarity">
    <text evidence="1">Belongs to the GST superfamily.</text>
</comment>
<dbReference type="SUPFAM" id="SSF47616">
    <property type="entry name" value="GST C-terminal domain-like"/>
    <property type="match status" value="1"/>
</dbReference>
<keyword evidence="5" id="KW-1185">Reference proteome</keyword>
<dbReference type="InterPro" id="IPR036282">
    <property type="entry name" value="Glutathione-S-Trfase_C_sf"/>
</dbReference>
<feature type="domain" description="GST C-terminal" evidence="3">
    <location>
        <begin position="93"/>
        <end position="228"/>
    </location>
</feature>
<dbReference type="Gene3D" id="1.20.1050.10">
    <property type="match status" value="1"/>
</dbReference>
<gene>
    <name evidence="4" type="ORF">SLS62_002400</name>
</gene>
<dbReference type="Proteomes" id="UP001320420">
    <property type="component" value="Unassembled WGS sequence"/>
</dbReference>
<comment type="caution">
    <text evidence="4">The sequence shown here is derived from an EMBL/GenBank/DDBJ whole genome shotgun (WGS) entry which is preliminary data.</text>
</comment>
<name>A0AAN9UX60_9PEZI</name>
<dbReference type="InterPro" id="IPR036249">
    <property type="entry name" value="Thioredoxin-like_sf"/>
</dbReference>
<dbReference type="InterPro" id="IPR050802">
    <property type="entry name" value="EF-GSTs"/>
</dbReference>
<dbReference type="GO" id="GO:0005737">
    <property type="term" value="C:cytoplasm"/>
    <property type="evidence" value="ECO:0007669"/>
    <property type="project" value="TreeGrafter"/>
</dbReference>
<protein>
    <recommendedName>
        <fullName evidence="6">Glutathione S-transferase</fullName>
    </recommendedName>
</protein>
<organism evidence="4 5">
    <name type="scientific">Diatrype stigma</name>
    <dbReference type="NCBI Taxonomy" id="117547"/>
    <lineage>
        <taxon>Eukaryota</taxon>
        <taxon>Fungi</taxon>
        <taxon>Dikarya</taxon>
        <taxon>Ascomycota</taxon>
        <taxon>Pezizomycotina</taxon>
        <taxon>Sordariomycetes</taxon>
        <taxon>Xylariomycetidae</taxon>
        <taxon>Xylariales</taxon>
        <taxon>Diatrypaceae</taxon>
        <taxon>Diatrype</taxon>
    </lineage>
</organism>
<evidence type="ECO:0000259" key="3">
    <source>
        <dbReference type="PROSITE" id="PS50405"/>
    </source>
</evidence>
<proteinExistence type="inferred from homology"/>
<accession>A0AAN9UX60</accession>
<evidence type="ECO:0008006" key="6">
    <source>
        <dbReference type="Google" id="ProtNLM"/>
    </source>
</evidence>
<dbReference type="EMBL" id="JAKJXP020000012">
    <property type="protein sequence ID" value="KAK7755471.1"/>
    <property type="molecule type" value="Genomic_DNA"/>
</dbReference>
<reference evidence="4 5" key="1">
    <citation type="submission" date="2024-02" db="EMBL/GenBank/DDBJ databases">
        <title>De novo assembly and annotation of 12 fungi associated with fruit tree decline syndrome in Ontario, Canada.</title>
        <authorList>
            <person name="Sulman M."/>
            <person name="Ellouze W."/>
            <person name="Ilyukhin E."/>
        </authorList>
    </citation>
    <scope>NUCLEOTIDE SEQUENCE [LARGE SCALE GENOMIC DNA]</scope>
    <source>
        <strain evidence="4 5">M11/M66-122</strain>
    </source>
</reference>
<dbReference type="GO" id="GO:0006414">
    <property type="term" value="P:translational elongation"/>
    <property type="evidence" value="ECO:0007669"/>
    <property type="project" value="TreeGrafter"/>
</dbReference>
<dbReference type="PANTHER" id="PTHR43986:SF10">
    <property type="entry name" value="ELONGATION FACTOR EEF-1B GAMMA SUBUNIT, PUTATIVE (AFU_ORTHOLOGUE AFUA_1G17120)-RELATED"/>
    <property type="match status" value="1"/>
</dbReference>
<dbReference type="AlphaFoldDB" id="A0AAN9UX60"/>
<dbReference type="InterPro" id="IPR010987">
    <property type="entry name" value="Glutathione-S-Trfase_C-like"/>
</dbReference>
<sequence length="230" mass="24745">MAPFGKIYSYPGHFRVHRAQVVAALNGLEVIEAPDFQMAVTNKTPEYLAKFPMGKVPALECADGFCLAEGGAICQYLAAAGPRAAQLLGPAGDIKTQARIAEWVFFAETELVSNLLPLIVMCLMKLLPYDEGRCNQHLASAERAFGKVEHALTTNATAGEKTRYLMGGPEITLADVMVTGALIPLFTSFIGAEMRAKIPNTVAYVQDLAATKEFLDAFGPLKMCETGVRG</sequence>
<evidence type="ECO:0000313" key="5">
    <source>
        <dbReference type="Proteomes" id="UP001320420"/>
    </source>
</evidence>
<evidence type="ECO:0000313" key="4">
    <source>
        <dbReference type="EMBL" id="KAK7755471.1"/>
    </source>
</evidence>
<dbReference type="SFLD" id="SFLDG00358">
    <property type="entry name" value="Main_(cytGST)"/>
    <property type="match status" value="1"/>
</dbReference>
<evidence type="ECO:0000256" key="1">
    <source>
        <dbReference type="ARBA" id="ARBA00007409"/>
    </source>
</evidence>
<evidence type="ECO:0000259" key="2">
    <source>
        <dbReference type="PROSITE" id="PS50404"/>
    </source>
</evidence>
<dbReference type="SFLD" id="SFLDS00019">
    <property type="entry name" value="Glutathione_Transferase_(cytos"/>
    <property type="match status" value="1"/>
</dbReference>
<dbReference type="InterPro" id="IPR040079">
    <property type="entry name" value="Glutathione_S-Trfase"/>
</dbReference>
<feature type="domain" description="GST N-terminal" evidence="2">
    <location>
        <begin position="3"/>
        <end position="85"/>
    </location>
</feature>
<dbReference type="CDD" id="cd03044">
    <property type="entry name" value="GST_N_EF1Bgamma"/>
    <property type="match status" value="1"/>
</dbReference>
<dbReference type="InterPro" id="IPR004045">
    <property type="entry name" value="Glutathione_S-Trfase_N"/>
</dbReference>
<dbReference type="FunFam" id="3.40.30.10:FF:000148">
    <property type="entry name" value="Elongation factor 1B gamma"/>
    <property type="match status" value="1"/>
</dbReference>
<dbReference type="PROSITE" id="PS50404">
    <property type="entry name" value="GST_NTER"/>
    <property type="match status" value="1"/>
</dbReference>
<dbReference type="PROSITE" id="PS50405">
    <property type="entry name" value="GST_CTER"/>
    <property type="match status" value="1"/>
</dbReference>
<dbReference type="SUPFAM" id="SSF52833">
    <property type="entry name" value="Thioredoxin-like"/>
    <property type="match status" value="1"/>
</dbReference>